<reference evidence="1" key="1">
    <citation type="submission" date="2019-08" db="EMBL/GenBank/DDBJ databases">
        <authorList>
            <person name="Kucharzyk K."/>
            <person name="Murdoch R.W."/>
            <person name="Higgins S."/>
            <person name="Loffler F."/>
        </authorList>
    </citation>
    <scope>NUCLEOTIDE SEQUENCE</scope>
</reference>
<sequence>MLSKNIVAHTLEYFATNSHRDFVVKPSLPILYFGNLDEYRSSLLKVVTVGKNPSNNEFCRKKGDAYSFCRFKKWKPDEGNLIESLNPYFQDEPLSWFSCYEPVLKGMGCSYYSGRTKNRALHTDICSPIATNPTWSKLKQSQQALLYREGIGLWKQLIDELQPDVLLISVPQQLFSSNFHAVGKDLIAFDSRSDGIKRNERYRVVEQIWTLTSGKTVKVVFGQAAQTPFGTISSAQKIEVGKSCLR</sequence>
<organism evidence="1">
    <name type="scientific">bioreactor metagenome</name>
    <dbReference type="NCBI Taxonomy" id="1076179"/>
    <lineage>
        <taxon>unclassified sequences</taxon>
        <taxon>metagenomes</taxon>
        <taxon>ecological metagenomes</taxon>
    </lineage>
</organism>
<gene>
    <name evidence="1" type="ORF">SDC9_04321</name>
</gene>
<evidence type="ECO:0000313" key="1">
    <source>
        <dbReference type="EMBL" id="MPL58779.1"/>
    </source>
</evidence>
<protein>
    <recommendedName>
        <fullName evidence="2">Uracil-DNA glycosylase-like domain-containing protein</fullName>
    </recommendedName>
</protein>
<evidence type="ECO:0008006" key="2">
    <source>
        <dbReference type="Google" id="ProtNLM"/>
    </source>
</evidence>
<proteinExistence type="predicted"/>
<name>A0A644SVP5_9ZZZZ</name>
<comment type="caution">
    <text evidence="1">The sequence shown here is derived from an EMBL/GenBank/DDBJ whole genome shotgun (WGS) entry which is preliminary data.</text>
</comment>
<accession>A0A644SVP5</accession>
<dbReference type="EMBL" id="VSSQ01000008">
    <property type="protein sequence ID" value="MPL58779.1"/>
    <property type="molecule type" value="Genomic_DNA"/>
</dbReference>
<dbReference type="AlphaFoldDB" id="A0A644SVP5"/>